<gene>
    <name evidence="2" type="ORF">R6U77_12335</name>
</gene>
<dbReference type="SUPFAM" id="SSF55729">
    <property type="entry name" value="Acyl-CoA N-acyltransferases (Nat)"/>
    <property type="match status" value="1"/>
</dbReference>
<accession>A0ABZ0RUZ2</accession>
<reference evidence="2 3" key="1">
    <citation type="submission" date="2023-09" db="EMBL/GenBank/DDBJ databases">
        <authorList>
            <person name="Page C.A."/>
            <person name="Perez-Diaz I.M."/>
        </authorList>
    </citation>
    <scope>NUCLEOTIDE SEQUENCE [LARGE SCALE GENOMIC DNA]</scope>
    <source>
        <strain evidence="2 3">Ll15</strain>
    </source>
</reference>
<dbReference type="InterPro" id="IPR016181">
    <property type="entry name" value="Acyl_CoA_acyltransferase"/>
</dbReference>
<evidence type="ECO:0000259" key="1">
    <source>
        <dbReference type="PROSITE" id="PS51186"/>
    </source>
</evidence>
<dbReference type="Proteomes" id="UP001322664">
    <property type="component" value="Chromosome"/>
</dbReference>
<dbReference type="PROSITE" id="PS51186">
    <property type="entry name" value="GNAT"/>
    <property type="match status" value="1"/>
</dbReference>
<sequence>MEFKQIKLEDIPAMAELLIERQRVESEAFPFLKNNCLHVEYITNLFEKWFNHHKMLGVGASINHELVGYIIGEIKHDTTRGRHVWVHYEGVAIRQGESPELIRQLYAKASVAWVAQGCFTHYTLIPLGNQAYFDAYQHLSFAIQQAHAVMEMADYQPFDNTAEMDVRFANKMDSEALGQMSSIIQAYQNAAPTFEPVLPETAAEIKIGYSSVLEEEDAICLFATKDNKELAFQVYFPANSNLMTPDNGIELSIAGTYDVQMGKGVGKRLMNESYRIMQEKGYQHMVTDWRITNLASSTFWPKCGFKPVAYRMVRHIDSNIAWGNKLNYHIQ</sequence>
<proteinExistence type="predicted"/>
<evidence type="ECO:0000313" key="2">
    <source>
        <dbReference type="EMBL" id="WPK10670.1"/>
    </source>
</evidence>
<organism evidence="2 3">
    <name type="scientific">Lysinibacillus louembei</name>
    <dbReference type="NCBI Taxonomy" id="1470088"/>
    <lineage>
        <taxon>Bacteria</taxon>
        <taxon>Bacillati</taxon>
        <taxon>Bacillota</taxon>
        <taxon>Bacilli</taxon>
        <taxon>Bacillales</taxon>
        <taxon>Bacillaceae</taxon>
        <taxon>Lysinibacillus</taxon>
    </lineage>
</organism>
<dbReference type="RefSeq" id="WP_319835862.1">
    <property type="nucleotide sequence ID" value="NZ_CP137624.1"/>
</dbReference>
<keyword evidence="3" id="KW-1185">Reference proteome</keyword>
<dbReference type="InterPro" id="IPR000182">
    <property type="entry name" value="GNAT_dom"/>
</dbReference>
<dbReference type="EMBL" id="CP137624">
    <property type="protein sequence ID" value="WPK10670.1"/>
    <property type="molecule type" value="Genomic_DNA"/>
</dbReference>
<feature type="domain" description="N-acetyltransferase" evidence="1">
    <location>
        <begin position="181"/>
        <end position="327"/>
    </location>
</feature>
<dbReference type="Gene3D" id="3.40.630.30">
    <property type="match status" value="1"/>
</dbReference>
<name>A0ABZ0RUZ2_9BACI</name>
<evidence type="ECO:0000313" key="3">
    <source>
        <dbReference type="Proteomes" id="UP001322664"/>
    </source>
</evidence>
<protein>
    <submittedName>
        <fullName evidence="2">GNAT family N-acetyltransferase</fullName>
    </submittedName>
</protein>